<reference evidence="1" key="2">
    <citation type="submission" date="2020-09" db="EMBL/GenBank/DDBJ databases">
        <authorList>
            <person name="Sun Q."/>
            <person name="Zhou Y."/>
        </authorList>
    </citation>
    <scope>NUCLEOTIDE SEQUENCE</scope>
    <source>
        <strain evidence="1">CGMCC 4.7272</strain>
    </source>
</reference>
<reference evidence="1" key="1">
    <citation type="journal article" date="2014" name="Int. J. Syst. Evol. Microbiol.">
        <title>Complete genome sequence of Corynebacterium casei LMG S-19264T (=DSM 44701T), isolated from a smear-ripened cheese.</title>
        <authorList>
            <consortium name="US DOE Joint Genome Institute (JGI-PGF)"/>
            <person name="Walter F."/>
            <person name="Albersmeier A."/>
            <person name="Kalinowski J."/>
            <person name="Ruckert C."/>
        </authorList>
    </citation>
    <scope>NUCLEOTIDE SEQUENCE</scope>
    <source>
        <strain evidence="1">CGMCC 4.7272</strain>
    </source>
</reference>
<evidence type="ECO:0000313" key="2">
    <source>
        <dbReference type="Proteomes" id="UP000625682"/>
    </source>
</evidence>
<dbReference type="EMBL" id="BMMU01000008">
    <property type="protein sequence ID" value="GGJ32060.1"/>
    <property type="molecule type" value="Genomic_DNA"/>
</dbReference>
<name>A0A917KYD4_9ACTN</name>
<gene>
    <name evidence="1" type="ORF">GCM10012282_30890</name>
</gene>
<keyword evidence="2" id="KW-1185">Reference proteome</keyword>
<dbReference type="Proteomes" id="UP000625682">
    <property type="component" value="Unassembled WGS sequence"/>
</dbReference>
<sequence>MTRRNRRKRLARSLPRHRAWPLTNTDVNESLGELASHVRKFDFLNGPGSGTIVLGVRWLAPESRNYGRGIHPDSVGFYVELHPVDAADRAVIRATLKETALPQLHAWITQGLAAPETWRQAHHLHYWHLTDGHLTDADADEEA</sequence>
<comment type="caution">
    <text evidence="1">The sequence shown here is derived from an EMBL/GenBank/DDBJ whole genome shotgun (WGS) entry which is preliminary data.</text>
</comment>
<accession>A0A917KYD4</accession>
<dbReference type="AlphaFoldDB" id="A0A917KYD4"/>
<evidence type="ECO:0000313" key="1">
    <source>
        <dbReference type="EMBL" id="GGJ32060.1"/>
    </source>
</evidence>
<proteinExistence type="predicted"/>
<dbReference type="RefSeq" id="WP_189147891.1">
    <property type="nucleotide sequence ID" value="NZ_BAABER010000009.1"/>
</dbReference>
<protein>
    <submittedName>
        <fullName evidence="1">Uncharacterized protein</fullName>
    </submittedName>
</protein>
<organism evidence="1 2">
    <name type="scientific">Streptomyces lacrimifluminis</name>
    <dbReference type="NCBI Taxonomy" id="1500077"/>
    <lineage>
        <taxon>Bacteria</taxon>
        <taxon>Bacillati</taxon>
        <taxon>Actinomycetota</taxon>
        <taxon>Actinomycetes</taxon>
        <taxon>Kitasatosporales</taxon>
        <taxon>Streptomycetaceae</taxon>
        <taxon>Streptomyces</taxon>
    </lineage>
</organism>